<protein>
    <recommendedName>
        <fullName evidence="2">Anti-sigma-W factor RsiW</fullName>
    </recommendedName>
</protein>
<evidence type="ECO:0000259" key="5">
    <source>
        <dbReference type="Pfam" id="PF13490"/>
    </source>
</evidence>
<dbReference type="Gene3D" id="1.10.10.1320">
    <property type="entry name" value="Anti-sigma factor, zinc-finger domain"/>
    <property type="match status" value="1"/>
</dbReference>
<dbReference type="AlphaFoldDB" id="A5D0C5"/>
<comment type="similarity">
    <text evidence="1">Belongs to the zinc-associated anti-sigma factor (ZAS) superfamily. Anti-sigma-W factor family.</text>
</comment>
<keyword evidence="8" id="KW-1185">Reference proteome</keyword>
<dbReference type="InterPro" id="IPR025645">
    <property type="entry name" value="DUF4349"/>
</dbReference>
<evidence type="ECO:0000259" key="6">
    <source>
        <dbReference type="Pfam" id="PF14257"/>
    </source>
</evidence>
<feature type="compositionally biased region" description="Low complexity" evidence="3">
    <location>
        <begin position="178"/>
        <end position="190"/>
    </location>
</feature>
<dbReference type="STRING" id="370438.PTH_2133"/>
<evidence type="ECO:0000256" key="3">
    <source>
        <dbReference type="SAM" id="MobiDB-lite"/>
    </source>
</evidence>
<accession>A5D0C5</accession>
<proteinExistence type="inferred from homology"/>
<dbReference type="InterPro" id="IPR027383">
    <property type="entry name" value="Znf_put"/>
</dbReference>
<dbReference type="Pfam" id="PF14257">
    <property type="entry name" value="DUF4349"/>
    <property type="match status" value="1"/>
</dbReference>
<gene>
    <name evidence="7" type="ordered locus">PTH_2133</name>
</gene>
<keyword evidence="4" id="KW-0472">Membrane</keyword>
<dbReference type="Proteomes" id="UP000006556">
    <property type="component" value="Chromosome"/>
</dbReference>
<keyword evidence="4" id="KW-1133">Transmembrane helix</keyword>
<sequence length="416" mass="43661">MQCREARELLSPYLDGELDAATGDMVSAHLAGCPECRTEYNVLRELLNMFRGLPEVVPPSRISDRVINKIKLSSPPVRSTSRIAGIFRHLAGGRWHRAVALAAAVLVTAGITVLVYGPPGRWGGKDLILPGSTGYHNGSDINASGGINGEEDGAATGGFSSGSEISYRSGIAGNIMPGRPAAGTAGGAEPSLAESRPGPSGTEAGPSRHATGLPEQFDNPPERRLRGSSLLPLQTGTAADNQSMAVRGKTIQQQAAFSSAFGAGAQQKKIVRSAAVSLDAADPGGVAARIADIAVKSGGYLLSEESGERVVAVSVPAERFEQAVDSIRELGHAAVQRINEEDVTQIYYACEARLQELAAEEQRLLGEPVGADSASDGVQAAEVQLARVRQELELQKKLLGSLSSKTRYATIKVYLQ</sequence>
<evidence type="ECO:0000256" key="4">
    <source>
        <dbReference type="SAM" id="Phobius"/>
    </source>
</evidence>
<dbReference type="Pfam" id="PF13490">
    <property type="entry name" value="zf-HC2"/>
    <property type="match status" value="1"/>
</dbReference>
<organism evidence="7 8">
    <name type="scientific">Pelotomaculum thermopropionicum (strain DSM 13744 / JCM 10971 / SI)</name>
    <dbReference type="NCBI Taxonomy" id="370438"/>
    <lineage>
        <taxon>Bacteria</taxon>
        <taxon>Bacillati</taxon>
        <taxon>Bacillota</taxon>
        <taxon>Clostridia</taxon>
        <taxon>Eubacteriales</taxon>
        <taxon>Desulfotomaculaceae</taxon>
        <taxon>Pelotomaculum</taxon>
    </lineage>
</organism>
<evidence type="ECO:0000256" key="2">
    <source>
        <dbReference type="ARBA" id="ARBA00024438"/>
    </source>
</evidence>
<evidence type="ECO:0000256" key="1">
    <source>
        <dbReference type="ARBA" id="ARBA00024353"/>
    </source>
</evidence>
<feature type="region of interest" description="Disordered" evidence="3">
    <location>
        <begin position="178"/>
        <end position="227"/>
    </location>
</feature>
<feature type="domain" description="DUF4349" evidence="6">
    <location>
        <begin position="269"/>
        <end position="415"/>
    </location>
</feature>
<dbReference type="EMBL" id="AP009389">
    <property type="protein sequence ID" value="BAF60314.1"/>
    <property type="molecule type" value="Genomic_DNA"/>
</dbReference>
<feature type="domain" description="Putative zinc-finger" evidence="5">
    <location>
        <begin position="3"/>
        <end position="37"/>
    </location>
</feature>
<dbReference type="HOGENOM" id="CLU_046535_2_3_9"/>
<evidence type="ECO:0000313" key="7">
    <source>
        <dbReference type="EMBL" id="BAF60314.1"/>
    </source>
</evidence>
<dbReference type="eggNOG" id="COG5662">
    <property type="taxonomic scope" value="Bacteria"/>
</dbReference>
<evidence type="ECO:0000313" key="8">
    <source>
        <dbReference type="Proteomes" id="UP000006556"/>
    </source>
</evidence>
<feature type="transmembrane region" description="Helical" evidence="4">
    <location>
        <begin position="98"/>
        <end position="117"/>
    </location>
</feature>
<name>A5D0C5_PELTS</name>
<keyword evidence="4" id="KW-0812">Transmembrane</keyword>
<dbReference type="InterPro" id="IPR041916">
    <property type="entry name" value="Anti_sigma_zinc_sf"/>
</dbReference>
<reference evidence="8" key="1">
    <citation type="journal article" date="2008" name="Genome Res.">
        <title>The genome of Pelotomaculum thermopropionicum reveals niche-associated evolution in anaerobic microbiota.</title>
        <authorList>
            <person name="Kosaka T."/>
            <person name="Kato S."/>
            <person name="Shimoyama T."/>
            <person name="Ishii S."/>
            <person name="Abe T."/>
            <person name="Watanabe K."/>
        </authorList>
    </citation>
    <scope>NUCLEOTIDE SEQUENCE [LARGE SCALE GENOMIC DNA]</scope>
    <source>
        <strain evidence="8">DSM 13744 / JCM 10971 / SI</strain>
    </source>
</reference>
<dbReference type="KEGG" id="pth:PTH_2133"/>